<keyword evidence="3" id="KW-1185">Reference proteome</keyword>
<evidence type="ECO:0000313" key="3">
    <source>
        <dbReference type="Proteomes" id="UP001215598"/>
    </source>
</evidence>
<dbReference type="AlphaFoldDB" id="A0AAD7MG57"/>
<evidence type="ECO:0000256" key="1">
    <source>
        <dbReference type="SAM" id="MobiDB-lite"/>
    </source>
</evidence>
<evidence type="ECO:0000313" key="2">
    <source>
        <dbReference type="EMBL" id="KAJ7715760.1"/>
    </source>
</evidence>
<protein>
    <submittedName>
        <fullName evidence="2">Uncharacterized protein</fullName>
    </submittedName>
</protein>
<dbReference type="Proteomes" id="UP001215598">
    <property type="component" value="Unassembled WGS sequence"/>
</dbReference>
<comment type="caution">
    <text evidence="2">The sequence shown here is derived from an EMBL/GenBank/DDBJ whole genome shotgun (WGS) entry which is preliminary data.</text>
</comment>
<proteinExistence type="predicted"/>
<feature type="compositionally biased region" description="Acidic residues" evidence="1">
    <location>
        <begin position="132"/>
        <end position="146"/>
    </location>
</feature>
<feature type="compositionally biased region" description="Basic and acidic residues" evidence="1">
    <location>
        <begin position="74"/>
        <end position="88"/>
    </location>
</feature>
<organism evidence="2 3">
    <name type="scientific">Mycena metata</name>
    <dbReference type="NCBI Taxonomy" id="1033252"/>
    <lineage>
        <taxon>Eukaryota</taxon>
        <taxon>Fungi</taxon>
        <taxon>Dikarya</taxon>
        <taxon>Basidiomycota</taxon>
        <taxon>Agaricomycotina</taxon>
        <taxon>Agaricomycetes</taxon>
        <taxon>Agaricomycetidae</taxon>
        <taxon>Agaricales</taxon>
        <taxon>Marasmiineae</taxon>
        <taxon>Mycenaceae</taxon>
        <taxon>Mycena</taxon>
    </lineage>
</organism>
<reference evidence="2" key="1">
    <citation type="submission" date="2023-03" db="EMBL/GenBank/DDBJ databases">
        <title>Massive genome expansion in bonnet fungi (Mycena s.s.) driven by repeated elements and novel gene families across ecological guilds.</title>
        <authorList>
            <consortium name="Lawrence Berkeley National Laboratory"/>
            <person name="Harder C.B."/>
            <person name="Miyauchi S."/>
            <person name="Viragh M."/>
            <person name="Kuo A."/>
            <person name="Thoen E."/>
            <person name="Andreopoulos B."/>
            <person name="Lu D."/>
            <person name="Skrede I."/>
            <person name="Drula E."/>
            <person name="Henrissat B."/>
            <person name="Morin E."/>
            <person name="Kohler A."/>
            <person name="Barry K."/>
            <person name="LaButti K."/>
            <person name="Morin E."/>
            <person name="Salamov A."/>
            <person name="Lipzen A."/>
            <person name="Mereny Z."/>
            <person name="Hegedus B."/>
            <person name="Baldrian P."/>
            <person name="Stursova M."/>
            <person name="Weitz H."/>
            <person name="Taylor A."/>
            <person name="Grigoriev I.V."/>
            <person name="Nagy L.G."/>
            <person name="Martin F."/>
            <person name="Kauserud H."/>
        </authorList>
    </citation>
    <scope>NUCLEOTIDE SEQUENCE</scope>
    <source>
        <strain evidence="2">CBHHK182m</strain>
    </source>
</reference>
<feature type="region of interest" description="Disordered" evidence="1">
    <location>
        <begin position="65"/>
        <end position="88"/>
    </location>
</feature>
<feature type="region of interest" description="Disordered" evidence="1">
    <location>
        <begin position="117"/>
        <end position="165"/>
    </location>
</feature>
<dbReference type="EMBL" id="JARKIB010000302">
    <property type="protein sequence ID" value="KAJ7715760.1"/>
    <property type="molecule type" value="Genomic_DNA"/>
</dbReference>
<gene>
    <name evidence="2" type="ORF">B0H16DRAFT_1741716</name>
</gene>
<name>A0AAD7MG57_9AGAR</name>
<sequence>MPQPSPVPAVTTATEAGNAVPPKAKPLTKREIYRLANRATASARYRERHRDEVREAARLRAAQRRANLATASSEVREEVKQRARDASARYRARHREELALKLRKVRKRAHIAKHGIHLYLERRYGAPKAPPEEEPEDGDDSDEPQTADEHTPWDYNYIDPCSKRR</sequence>
<accession>A0AAD7MG57</accession>
<feature type="region of interest" description="Disordered" evidence="1">
    <location>
        <begin position="1"/>
        <end position="27"/>
    </location>
</feature>